<feature type="region of interest" description="Disordered" evidence="1">
    <location>
        <begin position="287"/>
        <end position="319"/>
    </location>
</feature>
<feature type="region of interest" description="Disordered" evidence="1">
    <location>
        <begin position="1"/>
        <end position="55"/>
    </location>
</feature>
<organism evidence="2 3">
    <name type="scientific">Daldinia eschscholtzii</name>
    <dbReference type="NCBI Taxonomy" id="292717"/>
    <lineage>
        <taxon>Eukaryota</taxon>
        <taxon>Fungi</taxon>
        <taxon>Dikarya</taxon>
        <taxon>Ascomycota</taxon>
        <taxon>Pezizomycotina</taxon>
        <taxon>Sordariomycetes</taxon>
        <taxon>Xylariomycetidae</taxon>
        <taxon>Xylariales</taxon>
        <taxon>Hypoxylaceae</taxon>
        <taxon>Daldinia</taxon>
    </lineage>
</organism>
<evidence type="ECO:0000256" key="1">
    <source>
        <dbReference type="SAM" id="MobiDB-lite"/>
    </source>
</evidence>
<evidence type="ECO:0000313" key="2">
    <source>
        <dbReference type="EMBL" id="KAK6953743.1"/>
    </source>
</evidence>
<feature type="compositionally biased region" description="Low complexity" evidence="1">
    <location>
        <begin position="185"/>
        <end position="197"/>
    </location>
</feature>
<dbReference type="Proteomes" id="UP001369815">
    <property type="component" value="Unassembled WGS sequence"/>
</dbReference>
<accession>A0AAX6MMS2</accession>
<feature type="region of interest" description="Disordered" evidence="1">
    <location>
        <begin position="181"/>
        <end position="207"/>
    </location>
</feature>
<feature type="compositionally biased region" description="Basic and acidic residues" evidence="1">
    <location>
        <begin position="302"/>
        <end position="311"/>
    </location>
</feature>
<reference evidence="2 3" key="1">
    <citation type="journal article" date="2024" name="Front Chem Biol">
        <title>Unveiling the potential of Daldinia eschscholtzii MFLUCC 19-0629 through bioactivity and bioinformatics studies for enhanced sustainable agriculture production.</title>
        <authorList>
            <person name="Brooks S."/>
            <person name="Weaver J.A."/>
            <person name="Klomchit A."/>
            <person name="Alharthi S.A."/>
            <person name="Onlamun T."/>
            <person name="Nurani R."/>
            <person name="Vong T.K."/>
            <person name="Alberti F."/>
            <person name="Greco C."/>
        </authorList>
    </citation>
    <scope>NUCLEOTIDE SEQUENCE [LARGE SCALE GENOMIC DNA]</scope>
    <source>
        <strain evidence="2">MFLUCC 19-0629</strain>
    </source>
</reference>
<comment type="caution">
    <text evidence="2">The sequence shown here is derived from an EMBL/GenBank/DDBJ whole genome shotgun (WGS) entry which is preliminary data.</text>
</comment>
<evidence type="ECO:0000313" key="3">
    <source>
        <dbReference type="Proteomes" id="UP001369815"/>
    </source>
</evidence>
<dbReference type="InterPro" id="IPR025204">
    <property type="entry name" value="CENP-L"/>
</dbReference>
<dbReference type="EMBL" id="JBANMG010000004">
    <property type="protein sequence ID" value="KAK6953743.1"/>
    <property type="molecule type" value="Genomic_DNA"/>
</dbReference>
<feature type="compositionally biased region" description="Polar residues" evidence="1">
    <location>
        <begin position="35"/>
        <end position="47"/>
    </location>
</feature>
<dbReference type="AlphaFoldDB" id="A0AAX6MMS2"/>
<proteinExistence type="predicted"/>
<name>A0AAX6MMS2_9PEZI</name>
<keyword evidence="3" id="KW-1185">Reference proteome</keyword>
<feature type="compositionally biased region" description="Low complexity" evidence="1">
    <location>
        <begin position="24"/>
        <end position="33"/>
    </location>
</feature>
<protein>
    <submittedName>
        <fullName evidence="2">Uncharacterized protein</fullName>
    </submittedName>
</protein>
<gene>
    <name evidence="2" type="ORF">Daesc_003705</name>
</gene>
<sequence length="489" mass="54497">MPPRKRKHQEAAEPVAESGPPSPASQQRSPPGSDASPTSPVSLNAELSHNDSEPPRFFNTTFTTYRVSPLYVGKQNLNAARLQLLSKRLRDALVGDVVRGVQVGLESDAALGRTGALYAVEWYRIDTERLLGGANRRDGSIELGNDADERAQGGKQQIMCIDLRYENARFSALLLPDLSEDGGVSSRQQQQSWTWQRDNNNSRPKEEDQTTFLHFPLLLFRMPAPLKSVLSDFLSSTFDCRISPLALGTQTIVSSWEAWLSDSHSRRNRHVLSKDVLITLGFHIEPGEATTNNSNELDDTNEQERGQKPDPPRSGIKSIDVTIPAADAYRFLLAGKKLGSEPTAARKRKADAKTTLSDEQQNRRRRKLAGGKDEEGWAWRKQYQDTTRGKEAEENVIEQPFTDALAAYMWHHFGLDVFHPGVRVQRVACDGFALSEGRLKVFAPARGVSSDDEDQESSTWKLVRGLVQRAQRTPSWASKAAATKILVQR</sequence>
<dbReference type="Pfam" id="PF13092">
    <property type="entry name" value="CENP-L"/>
    <property type="match status" value="1"/>
</dbReference>
<feature type="region of interest" description="Disordered" evidence="1">
    <location>
        <begin position="342"/>
        <end position="374"/>
    </location>
</feature>